<evidence type="ECO:0000259" key="8">
    <source>
        <dbReference type="PROSITE" id="PS50850"/>
    </source>
</evidence>
<dbReference type="InterPro" id="IPR005828">
    <property type="entry name" value="MFS_sugar_transport-like"/>
</dbReference>
<comment type="subcellular location">
    <subcellularLocation>
        <location evidence="1">Membrane</location>
        <topology evidence="1">Multi-pass membrane protein</topology>
    </subcellularLocation>
</comment>
<protein>
    <recommendedName>
        <fullName evidence="8">Major facilitator superfamily (MFS) profile domain-containing protein</fullName>
    </recommendedName>
</protein>
<dbReference type="PANTHER" id="PTHR48022">
    <property type="entry name" value="PLASTIDIC GLUCOSE TRANSPORTER 4"/>
    <property type="match status" value="1"/>
</dbReference>
<dbReference type="PROSITE" id="PS00216">
    <property type="entry name" value="SUGAR_TRANSPORT_1"/>
    <property type="match status" value="1"/>
</dbReference>
<organism evidence="9 10">
    <name type="scientific">Fusarium sarcochroum</name>
    <dbReference type="NCBI Taxonomy" id="1208366"/>
    <lineage>
        <taxon>Eukaryota</taxon>
        <taxon>Fungi</taxon>
        <taxon>Dikarya</taxon>
        <taxon>Ascomycota</taxon>
        <taxon>Pezizomycotina</taxon>
        <taxon>Sordariomycetes</taxon>
        <taxon>Hypocreomycetidae</taxon>
        <taxon>Hypocreales</taxon>
        <taxon>Nectriaceae</taxon>
        <taxon>Fusarium</taxon>
        <taxon>Fusarium lateritium species complex</taxon>
    </lineage>
</organism>
<dbReference type="EMBL" id="JABEXW010000807">
    <property type="protein sequence ID" value="KAF4954540.1"/>
    <property type="molecule type" value="Genomic_DNA"/>
</dbReference>
<feature type="domain" description="Major facilitator superfamily (MFS) profile" evidence="8">
    <location>
        <begin position="36"/>
        <end position="476"/>
    </location>
</feature>
<dbReference type="AlphaFoldDB" id="A0A8H4TAR5"/>
<name>A0A8H4TAR5_9HYPO</name>
<evidence type="ECO:0000256" key="6">
    <source>
        <dbReference type="ARBA" id="ARBA00023136"/>
    </source>
</evidence>
<sequence length="526" mass="57985">MKSGISKAVGPELAAVLPADDKPWYRKPNLLRLNFCIISLFLLASGNGYDGSMGNGLLALPYWQSFMNYPTGAWLGFISGAQNLGSILVYPIVAWSSNRYGRKPTIFVGYIWLFLGAGLQTGAINIPMFVVARIVIGFASAFFGGCVPLLMTETAFPTHRAVLTSMFFCGWYVDQGSFLAAWATFGTRNYDNSWSWRIPSVLQVLIPLIVLPGLFMIPESPRYLASKGRQNEARAFLIKYHAEGDESSLLAAFELTEITRSIEMERDFQKSSSYREMIATPANRKRTFITVFLGIFDQWAGQNVAGYYLPPVLSSIGITTVTDQTLINGFLQIWNLACSLAGAFNVDRVGRRVLFLSATVGMLISYILITALSATFAKTGSASVGTAVIPFLFLMYGSFSLAFTPLVVAYPVEIWPFNLRARGLSTMWVSTATAVFFNIFINPIALESIEWRYYLVYVFVLAAGGVVIYFTFPETRGHSLEEISRIFDGKNAAVPEEGVVADKVMAAGSTEHVDRVHSTQNKPQSA</sequence>
<dbReference type="GO" id="GO:0016020">
    <property type="term" value="C:membrane"/>
    <property type="evidence" value="ECO:0007669"/>
    <property type="project" value="UniProtKB-SubCell"/>
</dbReference>
<comment type="caution">
    <text evidence="9">The sequence shown here is derived from an EMBL/GenBank/DDBJ whole genome shotgun (WGS) entry which is preliminary data.</text>
</comment>
<gene>
    <name evidence="9" type="ORF">FSARC_12077</name>
</gene>
<dbReference type="InterPro" id="IPR050360">
    <property type="entry name" value="MFS_Sugar_Transporters"/>
</dbReference>
<keyword evidence="6 7" id="KW-0472">Membrane</keyword>
<feature type="transmembrane region" description="Helical" evidence="7">
    <location>
        <begin position="105"/>
        <end position="124"/>
    </location>
</feature>
<reference evidence="9" key="2">
    <citation type="submission" date="2020-05" db="EMBL/GenBank/DDBJ databases">
        <authorList>
            <person name="Kim H.-S."/>
            <person name="Proctor R.H."/>
            <person name="Brown D.W."/>
        </authorList>
    </citation>
    <scope>NUCLEOTIDE SEQUENCE</scope>
    <source>
        <strain evidence="9">NRRL 20472</strain>
    </source>
</reference>
<reference evidence="9" key="1">
    <citation type="journal article" date="2020" name="BMC Genomics">
        <title>Correction to: Identification and distribution of gene clusters required for synthesis of sphingolipid metabolism inhibitors in diverse species of the filamentous fungus Fusarium.</title>
        <authorList>
            <person name="Kim H.S."/>
            <person name="Lohmar J.M."/>
            <person name="Busman M."/>
            <person name="Brown D.W."/>
            <person name="Naumann T.A."/>
            <person name="Divon H.H."/>
            <person name="Lysoe E."/>
            <person name="Uhlig S."/>
            <person name="Proctor R.H."/>
        </authorList>
    </citation>
    <scope>NUCLEOTIDE SEQUENCE</scope>
    <source>
        <strain evidence="9">NRRL 20472</strain>
    </source>
</reference>
<dbReference type="InterPro" id="IPR005829">
    <property type="entry name" value="Sugar_transporter_CS"/>
</dbReference>
<feature type="transmembrane region" description="Helical" evidence="7">
    <location>
        <begin position="424"/>
        <end position="445"/>
    </location>
</feature>
<feature type="transmembrane region" description="Helical" evidence="7">
    <location>
        <begin position="30"/>
        <end position="49"/>
    </location>
</feature>
<keyword evidence="3" id="KW-0813">Transport</keyword>
<feature type="transmembrane region" description="Helical" evidence="7">
    <location>
        <begin position="353"/>
        <end position="376"/>
    </location>
</feature>
<evidence type="ECO:0000256" key="5">
    <source>
        <dbReference type="ARBA" id="ARBA00022989"/>
    </source>
</evidence>
<dbReference type="Proteomes" id="UP000622797">
    <property type="component" value="Unassembled WGS sequence"/>
</dbReference>
<evidence type="ECO:0000256" key="7">
    <source>
        <dbReference type="SAM" id="Phobius"/>
    </source>
</evidence>
<dbReference type="PROSITE" id="PS50850">
    <property type="entry name" value="MFS"/>
    <property type="match status" value="1"/>
</dbReference>
<keyword evidence="4 7" id="KW-0812">Transmembrane</keyword>
<proteinExistence type="inferred from homology"/>
<dbReference type="FunFam" id="1.20.1250.20:FF:000134">
    <property type="entry name" value="MFS sugar transporter protein"/>
    <property type="match status" value="1"/>
</dbReference>
<feature type="transmembrane region" description="Helical" evidence="7">
    <location>
        <begin position="196"/>
        <end position="217"/>
    </location>
</feature>
<evidence type="ECO:0000313" key="9">
    <source>
        <dbReference type="EMBL" id="KAF4954540.1"/>
    </source>
</evidence>
<keyword evidence="5 7" id="KW-1133">Transmembrane helix</keyword>
<evidence type="ECO:0000256" key="4">
    <source>
        <dbReference type="ARBA" id="ARBA00022692"/>
    </source>
</evidence>
<accession>A0A8H4TAR5</accession>
<dbReference type="Pfam" id="PF00083">
    <property type="entry name" value="Sugar_tr"/>
    <property type="match status" value="1"/>
</dbReference>
<dbReference type="SUPFAM" id="SSF103473">
    <property type="entry name" value="MFS general substrate transporter"/>
    <property type="match status" value="1"/>
</dbReference>
<dbReference type="Gene3D" id="1.20.1250.20">
    <property type="entry name" value="MFS general substrate transporter like domains"/>
    <property type="match status" value="1"/>
</dbReference>
<dbReference type="InterPro" id="IPR020846">
    <property type="entry name" value="MFS_dom"/>
</dbReference>
<feature type="transmembrane region" description="Helical" evidence="7">
    <location>
        <begin position="162"/>
        <end position="184"/>
    </location>
</feature>
<dbReference type="GO" id="GO:0005351">
    <property type="term" value="F:carbohydrate:proton symporter activity"/>
    <property type="evidence" value="ECO:0007669"/>
    <property type="project" value="TreeGrafter"/>
</dbReference>
<dbReference type="OrthoDB" id="6133115at2759"/>
<dbReference type="InterPro" id="IPR036259">
    <property type="entry name" value="MFS_trans_sf"/>
</dbReference>
<feature type="transmembrane region" description="Helical" evidence="7">
    <location>
        <begin position="388"/>
        <end position="412"/>
    </location>
</feature>
<dbReference type="PANTHER" id="PTHR48022:SF3">
    <property type="entry name" value="HEXOSE TRANSPORTER PROTEIN (AFU_ORTHOLOGUE AFUA_8G04480)-RELATED"/>
    <property type="match status" value="1"/>
</dbReference>
<feature type="transmembrane region" description="Helical" evidence="7">
    <location>
        <begin position="69"/>
        <end position="93"/>
    </location>
</feature>
<evidence type="ECO:0000256" key="2">
    <source>
        <dbReference type="ARBA" id="ARBA00010992"/>
    </source>
</evidence>
<feature type="transmembrane region" description="Helical" evidence="7">
    <location>
        <begin position="451"/>
        <end position="472"/>
    </location>
</feature>
<evidence type="ECO:0000313" key="10">
    <source>
        <dbReference type="Proteomes" id="UP000622797"/>
    </source>
</evidence>
<evidence type="ECO:0000256" key="1">
    <source>
        <dbReference type="ARBA" id="ARBA00004141"/>
    </source>
</evidence>
<comment type="similarity">
    <text evidence="2">Belongs to the major facilitator superfamily. Sugar transporter (TC 2.A.1.1) family.</text>
</comment>
<feature type="transmembrane region" description="Helical" evidence="7">
    <location>
        <begin position="130"/>
        <end position="150"/>
    </location>
</feature>
<evidence type="ECO:0000256" key="3">
    <source>
        <dbReference type="ARBA" id="ARBA00022448"/>
    </source>
</evidence>
<keyword evidence="10" id="KW-1185">Reference proteome</keyword>